<dbReference type="PANTHER" id="PTHR11559">
    <property type="entry name" value="CARBOXYLESTERASE"/>
    <property type="match status" value="1"/>
</dbReference>
<dbReference type="InterPro" id="IPR002018">
    <property type="entry name" value="CarbesteraseB"/>
</dbReference>
<dbReference type="InterPro" id="IPR050309">
    <property type="entry name" value="Type-B_Carboxylest/Lipase"/>
</dbReference>
<keyword evidence="3 4" id="KW-0378">Hydrolase</keyword>
<dbReference type="InterPro" id="IPR019819">
    <property type="entry name" value="Carboxylesterase_B_CS"/>
</dbReference>
<evidence type="ECO:0000259" key="6">
    <source>
        <dbReference type="Pfam" id="PF00135"/>
    </source>
</evidence>
<comment type="similarity">
    <text evidence="2">Belongs to the 'GDXG' lipolytic enzyme family.</text>
</comment>
<dbReference type="EMBL" id="LATX01001835">
    <property type="protein sequence ID" value="KTB37642.1"/>
    <property type="molecule type" value="Genomic_DNA"/>
</dbReference>
<evidence type="ECO:0000313" key="8">
    <source>
        <dbReference type="Proteomes" id="UP000054988"/>
    </source>
</evidence>
<reference evidence="7 8" key="1">
    <citation type="submission" date="2015-12" db="EMBL/GenBank/DDBJ databases">
        <title>Draft genome sequence of Moniliophthora roreri, the causal agent of frosty pod rot of cacao.</title>
        <authorList>
            <person name="Aime M.C."/>
            <person name="Diaz-Valderrama J.R."/>
            <person name="Kijpornyongpan T."/>
            <person name="Phillips-Mora W."/>
        </authorList>
    </citation>
    <scope>NUCLEOTIDE SEQUENCE [LARGE SCALE GENOMIC DNA]</scope>
    <source>
        <strain evidence="7 8">MCA 2952</strain>
    </source>
</reference>
<evidence type="ECO:0000256" key="3">
    <source>
        <dbReference type="ARBA" id="ARBA00022801"/>
    </source>
</evidence>
<feature type="region of interest" description="Disordered" evidence="5">
    <location>
        <begin position="97"/>
        <end position="128"/>
    </location>
</feature>
<proteinExistence type="inferred from homology"/>
<feature type="domain" description="Carboxylesterase type B" evidence="6">
    <location>
        <begin position="79"/>
        <end position="516"/>
    </location>
</feature>
<evidence type="ECO:0000256" key="1">
    <source>
        <dbReference type="ARBA" id="ARBA00005964"/>
    </source>
</evidence>
<dbReference type="AlphaFoldDB" id="A0A0W0FMT2"/>
<dbReference type="Proteomes" id="UP000054988">
    <property type="component" value="Unassembled WGS sequence"/>
</dbReference>
<sequence length="551" mass="59196">MHGLNIILPILASIPNVFCLSKSRSVNDVPIVDLGYAQYQGVFDVNTNTTSYFGVRYAAPPVGKCLLGSSFSITLTRSIGDLRWQAPQAPANVTGVQQADTEPSPCFSSGQGIAPPDTASTSHEKRQTPAQSEDCLFLNVYFPGDSIPGTLLPTVVWIHGGGYIGGSASSFTGSDLIRESEHGVVAVIIQYRLGFFGFLAGNEVKENGVLNAGLLDQNFALRWVNQHISKFGGDPTKVTIWGESAGAGSVLQHVIAEDGQTSPQLFRGAITSSTFLPSQYLFNDTIPQSLYDQVVEQTNCTSASDTLTCLRGVDASVLQAANTKINTAGFFGTFVSVPVVDGTFIRQRATEALKQGKVNGEVLLAVTNADEGSAFVNQSDPLNATFYASQLFPKLSSNETSAIEAAYANLGSLITQDNLIMGESIFVCPTYFLLNAFQNRSFKGEFALPPAGHGLDVNYYFPAGKTLSFNNTAFLNAFSQSFLSFVISLDPNVKVDPTNITPQWSLYSDGNTEMKFNKTADNQPNVTTITTDDNLLERCSLWESLGSLTGQ</sequence>
<name>A0A0W0FMT2_MONRR</name>
<dbReference type="Gene3D" id="3.40.50.1820">
    <property type="entry name" value="alpha/beta hydrolase"/>
    <property type="match status" value="1"/>
</dbReference>
<keyword evidence="4" id="KW-0732">Signal</keyword>
<dbReference type="PROSITE" id="PS00941">
    <property type="entry name" value="CARBOXYLESTERASE_B_2"/>
    <property type="match status" value="1"/>
</dbReference>
<dbReference type="ESTHER" id="monro-v2wn41">
    <property type="family name" value="Fungal_carboxylesterase_lipase"/>
</dbReference>
<accession>A0A0W0FMT2</accession>
<dbReference type="SUPFAM" id="SSF53474">
    <property type="entry name" value="alpha/beta-Hydrolases"/>
    <property type="match status" value="1"/>
</dbReference>
<protein>
    <recommendedName>
        <fullName evidence="4">Carboxylic ester hydrolase</fullName>
        <ecNumber evidence="4">3.1.1.-</ecNumber>
    </recommendedName>
</protein>
<dbReference type="InterPro" id="IPR019826">
    <property type="entry name" value="Carboxylesterase_B_AS"/>
</dbReference>
<dbReference type="GO" id="GO:0016787">
    <property type="term" value="F:hydrolase activity"/>
    <property type="evidence" value="ECO:0007669"/>
    <property type="project" value="UniProtKB-KW"/>
</dbReference>
<evidence type="ECO:0000256" key="5">
    <source>
        <dbReference type="SAM" id="MobiDB-lite"/>
    </source>
</evidence>
<feature type="signal peptide" evidence="4">
    <location>
        <begin position="1"/>
        <end position="19"/>
    </location>
</feature>
<organism evidence="7 8">
    <name type="scientific">Moniliophthora roreri</name>
    <name type="common">Frosty pod rot fungus</name>
    <name type="synonym">Monilia roreri</name>
    <dbReference type="NCBI Taxonomy" id="221103"/>
    <lineage>
        <taxon>Eukaryota</taxon>
        <taxon>Fungi</taxon>
        <taxon>Dikarya</taxon>
        <taxon>Basidiomycota</taxon>
        <taxon>Agaricomycotina</taxon>
        <taxon>Agaricomycetes</taxon>
        <taxon>Agaricomycetidae</taxon>
        <taxon>Agaricales</taxon>
        <taxon>Marasmiineae</taxon>
        <taxon>Marasmiaceae</taxon>
        <taxon>Moniliophthora</taxon>
    </lineage>
</organism>
<comment type="caution">
    <text evidence="7">The sequence shown here is derived from an EMBL/GenBank/DDBJ whole genome shotgun (WGS) entry which is preliminary data.</text>
</comment>
<feature type="compositionally biased region" description="Polar residues" evidence="5">
    <location>
        <begin position="97"/>
        <end position="111"/>
    </location>
</feature>
<dbReference type="InterPro" id="IPR002168">
    <property type="entry name" value="Lipase_GDXG_HIS_AS"/>
</dbReference>
<dbReference type="PROSITE" id="PS01173">
    <property type="entry name" value="LIPASE_GDXG_HIS"/>
    <property type="match status" value="1"/>
</dbReference>
<feature type="chain" id="PRO_5006774282" description="Carboxylic ester hydrolase" evidence="4">
    <location>
        <begin position="20"/>
        <end position="551"/>
    </location>
</feature>
<dbReference type="Pfam" id="PF00135">
    <property type="entry name" value="COesterase"/>
    <property type="match status" value="1"/>
</dbReference>
<evidence type="ECO:0000256" key="4">
    <source>
        <dbReference type="RuleBase" id="RU361235"/>
    </source>
</evidence>
<dbReference type="eggNOG" id="KOG4389">
    <property type="taxonomic scope" value="Eukaryota"/>
</dbReference>
<evidence type="ECO:0000256" key="2">
    <source>
        <dbReference type="ARBA" id="ARBA00010515"/>
    </source>
</evidence>
<dbReference type="EC" id="3.1.1.-" evidence="4"/>
<dbReference type="PROSITE" id="PS00122">
    <property type="entry name" value="CARBOXYLESTERASE_B_1"/>
    <property type="match status" value="1"/>
</dbReference>
<evidence type="ECO:0000313" key="7">
    <source>
        <dbReference type="EMBL" id="KTB37642.1"/>
    </source>
</evidence>
<dbReference type="InterPro" id="IPR029058">
    <property type="entry name" value="AB_hydrolase_fold"/>
</dbReference>
<comment type="similarity">
    <text evidence="1 4">Belongs to the type-B carboxylesterase/lipase family.</text>
</comment>
<gene>
    <name evidence="7" type="ORF">WG66_9807</name>
</gene>